<dbReference type="CDD" id="cd04084">
    <property type="entry name" value="CBM6_xylanase-like"/>
    <property type="match status" value="1"/>
</dbReference>
<evidence type="ECO:0000313" key="15">
    <source>
        <dbReference type="EMBL" id="SES17029.1"/>
    </source>
</evidence>
<dbReference type="Gene3D" id="2.115.10.20">
    <property type="entry name" value="Glycosyl hydrolase domain, family 43"/>
    <property type="match status" value="1"/>
</dbReference>
<dbReference type="PROSITE" id="PS50231">
    <property type="entry name" value="RICIN_B_LECTIN"/>
    <property type="match status" value="1"/>
</dbReference>
<dbReference type="GO" id="GO:0031176">
    <property type="term" value="F:endo-1,4-beta-xylanase activity"/>
    <property type="evidence" value="ECO:0007669"/>
    <property type="project" value="UniProtKB-EC"/>
</dbReference>
<dbReference type="GO" id="GO:0045493">
    <property type="term" value="P:xylan catabolic process"/>
    <property type="evidence" value="ECO:0007669"/>
    <property type="project" value="UniProtKB-KW"/>
</dbReference>
<evidence type="ECO:0000259" key="12">
    <source>
        <dbReference type="PROSITE" id="PS51173"/>
    </source>
</evidence>
<dbReference type="InterPro" id="IPR006710">
    <property type="entry name" value="Glyco_hydro_43"/>
</dbReference>
<keyword evidence="2 15" id="KW-0858">Xylan degradation</keyword>
<feature type="region of interest" description="Disordered" evidence="10">
    <location>
        <begin position="1042"/>
        <end position="1092"/>
    </location>
</feature>
<dbReference type="PANTHER" id="PTHR43772:SF2">
    <property type="entry name" value="PUTATIVE (AFU_ORTHOLOGUE AFUA_2G04480)-RELATED"/>
    <property type="match status" value="1"/>
</dbReference>
<dbReference type="SMART" id="SM00458">
    <property type="entry name" value="RICIN"/>
    <property type="match status" value="1"/>
</dbReference>
<dbReference type="SMART" id="SM00633">
    <property type="entry name" value="Glyco_10"/>
    <property type="match status" value="1"/>
</dbReference>
<dbReference type="Proteomes" id="UP000182584">
    <property type="component" value="Unassembled WGS sequence"/>
</dbReference>
<accession>A0A1H9V631</accession>
<feature type="chain" id="PRO_5039448912" description="Beta-xylanase" evidence="11">
    <location>
        <begin position="28"/>
        <end position="1189"/>
    </location>
</feature>
<dbReference type="SUPFAM" id="SSF75005">
    <property type="entry name" value="Arabinanase/levansucrase/invertase"/>
    <property type="match status" value="1"/>
</dbReference>
<dbReference type="InterPro" id="IPR001919">
    <property type="entry name" value="CBD2"/>
</dbReference>
<dbReference type="SUPFAM" id="SSF51445">
    <property type="entry name" value="(Trans)glycosidases"/>
    <property type="match status" value="1"/>
</dbReference>
<dbReference type="SUPFAM" id="SSF49785">
    <property type="entry name" value="Galactose-binding domain-like"/>
    <property type="match status" value="1"/>
</dbReference>
<dbReference type="InterPro" id="IPR006584">
    <property type="entry name" value="Cellulose-bd_IV"/>
</dbReference>
<dbReference type="InterPro" id="IPR023296">
    <property type="entry name" value="Glyco_hydro_beta-prop_sf"/>
</dbReference>
<dbReference type="PANTHER" id="PTHR43772">
    <property type="entry name" value="ENDO-1,4-BETA-XYLANASE"/>
    <property type="match status" value="1"/>
</dbReference>
<organism evidence="15 16">
    <name type="scientific">Butyrivibrio fibrisolvens</name>
    <dbReference type="NCBI Taxonomy" id="831"/>
    <lineage>
        <taxon>Bacteria</taxon>
        <taxon>Bacillati</taxon>
        <taxon>Bacillota</taxon>
        <taxon>Clostridia</taxon>
        <taxon>Lachnospirales</taxon>
        <taxon>Lachnospiraceae</taxon>
        <taxon>Butyrivibrio</taxon>
    </lineage>
</organism>
<feature type="compositionally biased region" description="Low complexity" evidence="10">
    <location>
        <begin position="499"/>
        <end position="515"/>
    </location>
</feature>
<dbReference type="SMART" id="SM00637">
    <property type="entry name" value="CBD_II"/>
    <property type="match status" value="1"/>
</dbReference>
<keyword evidence="3 11" id="KW-0732">Signal</keyword>
<dbReference type="Pfam" id="PF04616">
    <property type="entry name" value="Glyco_hydro_43"/>
    <property type="match status" value="1"/>
</dbReference>
<dbReference type="EMBL" id="FOGJ01000021">
    <property type="protein sequence ID" value="SES17029.1"/>
    <property type="molecule type" value="Genomic_DNA"/>
</dbReference>
<feature type="region of interest" description="Disordered" evidence="10">
    <location>
        <begin position="496"/>
        <end position="523"/>
    </location>
</feature>
<proteinExistence type="inferred from homology"/>
<feature type="domain" description="CBM6" evidence="13">
    <location>
        <begin position="381"/>
        <end position="496"/>
    </location>
</feature>
<dbReference type="Pfam" id="PF00553">
    <property type="entry name" value="CBM_2"/>
    <property type="match status" value="1"/>
</dbReference>
<evidence type="ECO:0000256" key="8">
    <source>
        <dbReference type="PROSITE-ProRule" id="PRU10061"/>
    </source>
</evidence>
<evidence type="ECO:0000256" key="10">
    <source>
        <dbReference type="SAM" id="MobiDB-lite"/>
    </source>
</evidence>
<evidence type="ECO:0000256" key="4">
    <source>
        <dbReference type="ARBA" id="ARBA00022801"/>
    </source>
</evidence>
<dbReference type="InterPro" id="IPR017853">
    <property type="entry name" value="GH"/>
</dbReference>
<dbReference type="Pfam" id="PF00331">
    <property type="entry name" value="Glyco_hydro_10"/>
    <property type="match status" value="1"/>
</dbReference>
<evidence type="ECO:0000256" key="2">
    <source>
        <dbReference type="ARBA" id="ARBA00022651"/>
    </source>
</evidence>
<protein>
    <recommendedName>
        <fullName evidence="9">Beta-xylanase</fullName>
        <ecNumber evidence="9">3.2.1.8</ecNumber>
    </recommendedName>
</protein>
<dbReference type="InterPro" id="IPR008965">
    <property type="entry name" value="CBM2/CBM3_carb-bd_dom_sf"/>
</dbReference>
<dbReference type="InterPro" id="IPR005084">
    <property type="entry name" value="CBM6"/>
</dbReference>
<evidence type="ECO:0000256" key="6">
    <source>
        <dbReference type="ARBA" id="ARBA00023295"/>
    </source>
</evidence>
<dbReference type="PROSITE" id="PS51175">
    <property type="entry name" value="CBM6"/>
    <property type="match status" value="1"/>
</dbReference>
<dbReference type="InterPro" id="IPR031158">
    <property type="entry name" value="GH10_AS"/>
</dbReference>
<feature type="active site" description="Nucleophile" evidence="8">
    <location>
        <position position="802"/>
    </location>
</feature>
<evidence type="ECO:0000259" key="14">
    <source>
        <dbReference type="PROSITE" id="PS51760"/>
    </source>
</evidence>
<evidence type="ECO:0000259" key="13">
    <source>
        <dbReference type="PROSITE" id="PS51175"/>
    </source>
</evidence>
<feature type="domain" description="CBM2" evidence="12">
    <location>
        <begin position="1088"/>
        <end position="1189"/>
    </location>
</feature>
<dbReference type="CDD" id="cd00161">
    <property type="entry name" value="beta-trefoil_Ricin-like"/>
    <property type="match status" value="1"/>
</dbReference>
<dbReference type="InterPro" id="IPR012291">
    <property type="entry name" value="CBM2_carb-bd_dom_sf"/>
</dbReference>
<keyword evidence="7 9" id="KW-0624">Polysaccharide degradation</keyword>
<sequence length="1189" mass="128868">MKHKKLLLSVMSIVTTAALLLTPGATMGGVRSYAAGEEAAFQGITLAKGYKDLSNHNPCVTQKFSADPGAMEYNGRVYVYATNDGDQNLQNPSENTYGQIKQINVMSSADMVNWTDHGSIDVAGAGGAASWASNSWAPCAAHKTINGKEKFFLYFANSGGGIGVLTSDSPTGPWKDPIGKALITKSTPNCSSVEWLFDPAVLVDDDGTGYLYFGGGVPKGKESAPQTHRVVKLGSDMVSLAGNPVTINAPWSFEDSGINKVGNTYYYTYCTNWNGGPYGNARIAYMTSNSPMGPFTYKGTCLNNPGDFFQTAGNNHHSIVTLNGKSYIFYHAEWLNKQMFGSQKGYRTTHVDTISFGNGQISNAKGTLTGVSQVKNLDAFTKTSGATFAWQAGVNVYGLGDTIAAYNRGDWSGVSGLDFGNGASAVKLNIASKNGAIIRMSQDSPSGKVLGYLTVPATGDNLTFTDVTCSFDKISGVKNVFFTMSDDVVISSWQFTEGSSEASNPQPSPSPSQGSTTTDPVTMDNANLLNTYGSVFDHVGTALVENEILNSSILDAASKEYNSITVGNEMKPDYILGWSSTTMSVSQAKSMGYYIPDNYTESTVPKLNFDDTDKMMKACSDKGLKMRGHTLVWHSQTPDWFFRQGFSKTGAYVSQSVMNARMEFYIKSVMNHILSGPYADTIYAWDVVNEYLHAGNTSGWQKIYGANLGPKADFVKRAFQYTYDCLDYFGKTDDVHLFYNDYNTYMEVNDVISLVNYVNSDKKICAGVGMQSHLSTDYPTVSYYKQALTAFCNQGFEVQITELDVGSSSTSLQASYYYDLMTSILDVKKSGGNITALVWWGMTDDTSWRSKDKPLLYSTLGVKKESYNKVLQAFFDAGYAGSGNSGSSGNTPETPENTVSKVTIEDGWYYIKNINAQKYLQVADNTGKAVQNVEIGTGSGVDGQKWYVTNTSDGYITLTSKLGNFMLDVANGEDVDGANLQIYDAWGGAAQQFAVISTDQDGIYTIGTRSSNLTKVVDVYDHGTTDGTNVCQWTYYGNPNQQWKFEPVGESESNPSQEQPQNQETTDPSEPSTKEPSQEDPGNTEPATATLPDGVTATFKVVDNWGGSFHCQIVLENNSDKTLSNWTLTFDYSNSIDNLWNAQLEGSSGSTYTVTAPSWSADLASGQSVTIDFIANGDSSATPTNYGIN</sequence>
<dbReference type="EC" id="3.2.1.8" evidence="9"/>
<dbReference type="Pfam" id="PF03422">
    <property type="entry name" value="CBM_6"/>
    <property type="match status" value="1"/>
</dbReference>
<dbReference type="InterPro" id="IPR052176">
    <property type="entry name" value="Glycosyl_Hydrlase_43_Enz"/>
</dbReference>
<dbReference type="SUPFAM" id="SSF50370">
    <property type="entry name" value="Ricin B-like lectins"/>
    <property type="match status" value="1"/>
</dbReference>
<dbReference type="InterPro" id="IPR001000">
    <property type="entry name" value="GH10_dom"/>
</dbReference>
<dbReference type="PRINTS" id="PR00134">
    <property type="entry name" value="GLHYDRLASE10"/>
</dbReference>
<gene>
    <name evidence="15" type="ORF">SAMN04487884_12151</name>
</gene>
<dbReference type="InterPro" id="IPR008979">
    <property type="entry name" value="Galactose-bd-like_sf"/>
</dbReference>
<feature type="signal peptide" evidence="11">
    <location>
        <begin position="1"/>
        <end position="27"/>
    </location>
</feature>
<evidence type="ECO:0000256" key="7">
    <source>
        <dbReference type="ARBA" id="ARBA00023326"/>
    </source>
</evidence>
<name>A0A1H9V631_BUTFI</name>
<feature type="domain" description="GH10" evidence="14">
    <location>
        <begin position="526"/>
        <end position="873"/>
    </location>
</feature>
<comment type="catalytic activity">
    <reaction evidence="9">
        <text>Endohydrolysis of (1-&gt;4)-beta-D-xylosidic linkages in xylans.</text>
        <dbReference type="EC" id="3.2.1.8"/>
    </reaction>
</comment>
<keyword evidence="4 9" id="KW-0378">Hydrolase</keyword>
<dbReference type="InterPro" id="IPR035992">
    <property type="entry name" value="Ricin_B-like_lectins"/>
</dbReference>
<keyword evidence="5 9" id="KW-0119">Carbohydrate metabolism</keyword>
<dbReference type="InterPro" id="IPR000772">
    <property type="entry name" value="Ricin_B_lectin"/>
</dbReference>
<dbReference type="Gene3D" id="2.60.120.260">
    <property type="entry name" value="Galactose-binding domain-like"/>
    <property type="match status" value="1"/>
</dbReference>
<dbReference type="PROSITE" id="PS00591">
    <property type="entry name" value="GH10_1"/>
    <property type="match status" value="1"/>
</dbReference>
<reference evidence="15 16" key="1">
    <citation type="submission" date="2016-10" db="EMBL/GenBank/DDBJ databases">
        <authorList>
            <person name="de Groot N.N."/>
        </authorList>
    </citation>
    <scope>NUCLEOTIDE SEQUENCE [LARGE SCALE GENOMIC DNA]</scope>
    <source>
        <strain evidence="15 16">AR40</strain>
    </source>
</reference>
<keyword evidence="6 9" id="KW-0326">Glycosidase</keyword>
<evidence type="ECO:0000256" key="5">
    <source>
        <dbReference type="ARBA" id="ARBA00023277"/>
    </source>
</evidence>
<dbReference type="RefSeq" id="WP_081357152.1">
    <property type="nucleotide sequence ID" value="NZ_FOGJ01000021.1"/>
</dbReference>
<evidence type="ECO:0000313" key="16">
    <source>
        <dbReference type="Proteomes" id="UP000182584"/>
    </source>
</evidence>
<dbReference type="PROSITE" id="PS51760">
    <property type="entry name" value="GH10_2"/>
    <property type="match status" value="1"/>
</dbReference>
<evidence type="ECO:0000256" key="11">
    <source>
        <dbReference type="SAM" id="SignalP"/>
    </source>
</evidence>
<dbReference type="GO" id="GO:0030247">
    <property type="term" value="F:polysaccharide binding"/>
    <property type="evidence" value="ECO:0007669"/>
    <property type="project" value="UniProtKB-UniRule"/>
</dbReference>
<dbReference type="Gene3D" id="2.80.10.50">
    <property type="match status" value="2"/>
</dbReference>
<dbReference type="OrthoDB" id="9801455at2"/>
<comment type="similarity">
    <text evidence="9">Belongs to the glycosyl hydrolase 10 (cellulase F) family.</text>
</comment>
<evidence type="ECO:0000256" key="1">
    <source>
        <dbReference type="ARBA" id="ARBA00009865"/>
    </source>
</evidence>
<comment type="similarity">
    <text evidence="1">Belongs to the glycosyl hydrolase 43 family.</text>
</comment>
<evidence type="ECO:0000256" key="3">
    <source>
        <dbReference type="ARBA" id="ARBA00022729"/>
    </source>
</evidence>
<dbReference type="AlphaFoldDB" id="A0A1H9V631"/>
<evidence type="ECO:0000256" key="9">
    <source>
        <dbReference type="RuleBase" id="RU361174"/>
    </source>
</evidence>
<dbReference type="SUPFAM" id="SSF49384">
    <property type="entry name" value="Carbohydrate-binding domain"/>
    <property type="match status" value="1"/>
</dbReference>
<dbReference type="CDD" id="cd09003">
    <property type="entry name" value="GH43_XynD-like"/>
    <property type="match status" value="1"/>
</dbReference>
<dbReference type="Pfam" id="PF14200">
    <property type="entry name" value="RicinB_lectin_2"/>
    <property type="match status" value="1"/>
</dbReference>
<dbReference type="SMART" id="SM00606">
    <property type="entry name" value="CBD_IV"/>
    <property type="match status" value="1"/>
</dbReference>
<dbReference type="PROSITE" id="PS51173">
    <property type="entry name" value="CBM2"/>
    <property type="match status" value="1"/>
</dbReference>
<feature type="compositionally biased region" description="Polar residues" evidence="10">
    <location>
        <begin position="1051"/>
        <end position="1071"/>
    </location>
</feature>
<dbReference type="Gene3D" id="2.60.40.290">
    <property type="match status" value="1"/>
</dbReference>
<dbReference type="Gene3D" id="3.20.20.80">
    <property type="entry name" value="Glycosidases"/>
    <property type="match status" value="1"/>
</dbReference>